<accession>V8C902</accession>
<name>V8C902_9HELI</name>
<evidence type="ECO:0000313" key="2">
    <source>
        <dbReference type="Proteomes" id="UP000018731"/>
    </source>
</evidence>
<organism evidence="1 2">
    <name type="scientific">Helicobacter macacae MIT 99-5501</name>
    <dbReference type="NCBI Taxonomy" id="1357400"/>
    <lineage>
        <taxon>Bacteria</taxon>
        <taxon>Pseudomonadati</taxon>
        <taxon>Campylobacterota</taxon>
        <taxon>Epsilonproteobacteria</taxon>
        <taxon>Campylobacterales</taxon>
        <taxon>Helicobacteraceae</taxon>
        <taxon>Helicobacter</taxon>
    </lineage>
</organism>
<keyword evidence="2" id="KW-1185">Reference proteome</keyword>
<dbReference type="HOGENOM" id="CLU_1155183_0_0_7"/>
<protein>
    <submittedName>
        <fullName evidence="1">Uncharacterized protein</fullName>
    </submittedName>
</protein>
<dbReference type="STRING" id="1357400.HMPREF2086_01270"/>
<reference evidence="1 2" key="1">
    <citation type="journal article" date="2014" name="Genome Announc.">
        <title>Draft genome sequences of six enterohepatic helicobacter species isolated from humans and one from rhesus macaques.</title>
        <authorList>
            <person name="Shen Z."/>
            <person name="Sheh A."/>
            <person name="Young S.K."/>
            <person name="Abouelliel A."/>
            <person name="Ward D.V."/>
            <person name="Earl A.M."/>
            <person name="Fox J.G."/>
        </authorList>
    </citation>
    <scope>NUCLEOTIDE SEQUENCE [LARGE SCALE GENOMIC DNA]</scope>
    <source>
        <strain evidence="1 2">MIT 99-5501</strain>
    </source>
</reference>
<comment type="caution">
    <text evidence="1">The sequence shown here is derived from an EMBL/GenBank/DDBJ whole genome shotgun (WGS) entry which is preliminary data.</text>
</comment>
<gene>
    <name evidence="1" type="ORF">HMPREF2086_01270</name>
</gene>
<dbReference type="OrthoDB" id="5327899at2"/>
<dbReference type="PATRIC" id="fig|1357400.3.peg.1703"/>
<evidence type="ECO:0000313" key="1">
    <source>
        <dbReference type="EMBL" id="ETD23465.1"/>
    </source>
</evidence>
<dbReference type="AlphaFoldDB" id="V8C902"/>
<proteinExistence type="predicted"/>
<dbReference type="RefSeq" id="WP_023928012.1">
    <property type="nucleotide sequence ID" value="NZ_KI669454.1"/>
</dbReference>
<sequence length="240" mass="27979">MNRFLAYIYIKFARELQLRKREEIYLAGQYEEGTLSSKEIARFFTLKATNIVVSYFSPSFLVHWFFWVLLVAMLVFIKISAKDTQEILKKREQMPIIELEYYQIYDADKDYIKSSLQGQRALRFAEYEVGYETIVSNKSDKKAQSISYIYGEEVRHVDNEYAFNKGGVYAKDSGESFWSEKGVYDTKNGVFRGVGRFWAVSLSGDLEGENILYKQKEGTMSAQNVQAKIYLDTNNKKTKE</sequence>
<dbReference type="EMBL" id="AZJI01000005">
    <property type="protein sequence ID" value="ETD23465.1"/>
    <property type="molecule type" value="Genomic_DNA"/>
</dbReference>
<dbReference type="Proteomes" id="UP000018731">
    <property type="component" value="Unassembled WGS sequence"/>
</dbReference>